<keyword evidence="1" id="KW-0732">Signal</keyword>
<dbReference type="EMBL" id="FXYH01000018">
    <property type="protein sequence ID" value="SMX48774.1"/>
    <property type="molecule type" value="Genomic_DNA"/>
</dbReference>
<dbReference type="RefSeq" id="WP_097806381.1">
    <property type="nucleotide sequence ID" value="NZ_CBDIHF020000004.1"/>
</dbReference>
<accession>A0A238L105</accession>
<feature type="signal peptide" evidence="1">
    <location>
        <begin position="1"/>
        <end position="20"/>
    </location>
</feature>
<evidence type="ECO:0000256" key="1">
    <source>
        <dbReference type="SAM" id="SignalP"/>
    </source>
</evidence>
<evidence type="ECO:0000313" key="3">
    <source>
        <dbReference type="Proteomes" id="UP000220836"/>
    </source>
</evidence>
<protein>
    <submittedName>
        <fullName evidence="2">Uncharacterized protein</fullName>
    </submittedName>
</protein>
<evidence type="ECO:0000313" key="2">
    <source>
        <dbReference type="EMBL" id="SMX48774.1"/>
    </source>
</evidence>
<organism evidence="2 3">
    <name type="scientific">Pelagimonas varians</name>
    <dbReference type="NCBI Taxonomy" id="696760"/>
    <lineage>
        <taxon>Bacteria</taxon>
        <taxon>Pseudomonadati</taxon>
        <taxon>Pseudomonadota</taxon>
        <taxon>Alphaproteobacteria</taxon>
        <taxon>Rhodobacterales</taxon>
        <taxon>Roseobacteraceae</taxon>
        <taxon>Pelagimonas</taxon>
    </lineage>
</organism>
<gene>
    <name evidence="2" type="ORF">PEV8663_03953</name>
</gene>
<proteinExistence type="predicted"/>
<sequence length="118" mass="12386">MKTLLIAGVLTLSSALTVHAEEADLTPQVMAQITMSEQLMALGTARDEPLLILAAMRLRATLDGPTAAPGDGFTTQKDMAAAAMKLAEGDDALTGIVEDVTAESARRMCIYARNGACY</sequence>
<keyword evidence="3" id="KW-1185">Reference proteome</keyword>
<name>A0A238L105_9RHOB</name>
<feature type="chain" id="PRO_5012895800" evidence="1">
    <location>
        <begin position="21"/>
        <end position="118"/>
    </location>
</feature>
<dbReference type="Proteomes" id="UP000220836">
    <property type="component" value="Unassembled WGS sequence"/>
</dbReference>
<reference evidence="2 3" key="1">
    <citation type="submission" date="2017-05" db="EMBL/GenBank/DDBJ databases">
        <authorList>
            <person name="Song R."/>
            <person name="Chenine A.L."/>
            <person name="Ruprecht R.M."/>
        </authorList>
    </citation>
    <scope>NUCLEOTIDE SEQUENCE [LARGE SCALE GENOMIC DNA]</scope>
    <source>
        <strain evidence="2 3">CECT 8663</strain>
    </source>
</reference>
<dbReference type="AlphaFoldDB" id="A0A238L105"/>